<comment type="caution">
    <text evidence="3">The sequence shown here is derived from an EMBL/GenBank/DDBJ whole genome shotgun (WGS) entry which is preliminary data.</text>
</comment>
<dbReference type="PROSITE" id="PS50005">
    <property type="entry name" value="TPR"/>
    <property type="match status" value="1"/>
</dbReference>
<reference evidence="3" key="1">
    <citation type="journal article" date="2020" name="mSystems">
        <title>Genome- and Community-Level Interaction Insights into Carbon Utilization and Element Cycling Functions of Hydrothermarchaeota in Hydrothermal Sediment.</title>
        <authorList>
            <person name="Zhou Z."/>
            <person name="Liu Y."/>
            <person name="Xu W."/>
            <person name="Pan J."/>
            <person name="Luo Z.H."/>
            <person name="Li M."/>
        </authorList>
    </citation>
    <scope>NUCLEOTIDE SEQUENCE [LARGE SCALE GENOMIC DNA]</scope>
    <source>
        <strain evidence="3">SpSt-374</strain>
    </source>
</reference>
<dbReference type="InterPro" id="IPR019734">
    <property type="entry name" value="TPR_rpt"/>
</dbReference>
<evidence type="ECO:0000256" key="1">
    <source>
        <dbReference type="PROSITE-ProRule" id="PRU00339"/>
    </source>
</evidence>
<dbReference type="Gene3D" id="1.25.40.10">
    <property type="entry name" value="Tetratricopeptide repeat domain"/>
    <property type="match status" value="1"/>
</dbReference>
<name>A0A7C3VSB6_9CYAN</name>
<dbReference type="PANTHER" id="PTHR10098:SF108">
    <property type="entry name" value="TETRATRICOPEPTIDE REPEAT PROTEIN 28"/>
    <property type="match status" value="1"/>
</dbReference>
<dbReference type="InterPro" id="IPR011990">
    <property type="entry name" value="TPR-like_helical_dom_sf"/>
</dbReference>
<feature type="region of interest" description="Disordered" evidence="2">
    <location>
        <begin position="193"/>
        <end position="238"/>
    </location>
</feature>
<evidence type="ECO:0000313" key="3">
    <source>
        <dbReference type="EMBL" id="HGG00795.1"/>
    </source>
</evidence>
<evidence type="ECO:0000256" key="2">
    <source>
        <dbReference type="SAM" id="MobiDB-lite"/>
    </source>
</evidence>
<dbReference type="Pfam" id="PF13424">
    <property type="entry name" value="TPR_12"/>
    <property type="match status" value="1"/>
</dbReference>
<feature type="repeat" description="TPR" evidence="1">
    <location>
        <begin position="97"/>
        <end position="130"/>
    </location>
</feature>
<accession>A0A7C3VSB6</accession>
<dbReference type="PANTHER" id="PTHR10098">
    <property type="entry name" value="RAPSYN-RELATED"/>
    <property type="match status" value="1"/>
</dbReference>
<dbReference type="SMART" id="SM00028">
    <property type="entry name" value="TPR"/>
    <property type="match status" value="3"/>
</dbReference>
<keyword evidence="1" id="KW-0802">TPR repeat</keyword>
<proteinExistence type="predicted"/>
<dbReference type="EMBL" id="DSPX01000091">
    <property type="protein sequence ID" value="HGG00795.1"/>
    <property type="molecule type" value="Genomic_DNA"/>
</dbReference>
<dbReference type="AlphaFoldDB" id="A0A7C3VSB6"/>
<protein>
    <submittedName>
        <fullName evidence="3">Tetratricopeptide repeat protein</fullName>
    </submittedName>
</protein>
<sequence>MLFIPKASGILTGAVLLGLAFPVTQPPGLLTNNRVATASLFPTPVIGQTLLAQEDDPEAIYRQGIEDYKSGKLPEALAAFEQAVTIWRQQGDTAGEARSLFNIAIIYHKQNQTEKAREFFNQFLEIAPTTDASDWRTKLRLGIAREKLGQEEAALDLYWVALEMAQQAGEKEALAAEYQVVCFSNLEQEIWIPPDKPPNIDENGCRPETDSAAEILLFDDEEEPENTANPPQPNPAHN</sequence>
<organism evidence="3">
    <name type="scientific">Planktothricoides sp. SpSt-374</name>
    <dbReference type="NCBI Taxonomy" id="2282167"/>
    <lineage>
        <taxon>Bacteria</taxon>
        <taxon>Bacillati</taxon>
        <taxon>Cyanobacteriota</taxon>
        <taxon>Cyanophyceae</taxon>
        <taxon>Oscillatoriophycideae</taxon>
        <taxon>Oscillatoriales</taxon>
        <taxon>Oscillatoriaceae</taxon>
        <taxon>Planktothricoides</taxon>
    </lineage>
</organism>
<gene>
    <name evidence="3" type="ORF">ENR15_09135</name>
</gene>
<dbReference type="SUPFAM" id="SSF48452">
    <property type="entry name" value="TPR-like"/>
    <property type="match status" value="1"/>
</dbReference>